<evidence type="ECO:0000313" key="5">
    <source>
        <dbReference type="Proteomes" id="UP001597187"/>
    </source>
</evidence>
<evidence type="ECO:0000256" key="2">
    <source>
        <dbReference type="ARBA" id="ARBA00022801"/>
    </source>
</evidence>
<sequence length="292" mass="32753">MYAKVNGATLYYEDLGDEDAPALLSLHGGPGISDHAKGKQAFEPLTDEYRLVVYDHRGCGQSSLTPPYSNEQYAADAEGLRQHLGLDEVVLIGGSYGGFITQEYAVRYPEHLAGFVLRDTAPSHEYDSRSVENARERWPEMEATDLDVPNITWEEFERVMDGEVRSDEEFRRVFHGMAPLYAPSLDEFDAEAARAATEARSFHHETHNTMFSEAYPNMDYTGDLPDVDVPALVTVGRHDWITPPEASEEIANLLPDSRLVVFEDSGHSPNLDQQEEYLACVREFLAEIGYKA</sequence>
<evidence type="ECO:0000313" key="4">
    <source>
        <dbReference type="EMBL" id="MFD1514338.1"/>
    </source>
</evidence>
<comment type="caution">
    <text evidence="4">The sequence shown here is derived from an EMBL/GenBank/DDBJ whole genome shotgun (WGS) entry which is preliminary data.</text>
</comment>
<feature type="domain" description="AB hydrolase-1" evidence="3">
    <location>
        <begin position="21"/>
        <end position="272"/>
    </location>
</feature>
<proteinExistence type="inferred from homology"/>
<dbReference type="GO" id="GO:0016787">
    <property type="term" value="F:hydrolase activity"/>
    <property type="evidence" value="ECO:0007669"/>
    <property type="project" value="UniProtKB-KW"/>
</dbReference>
<dbReference type="InterPro" id="IPR002410">
    <property type="entry name" value="Peptidase_S33"/>
</dbReference>
<evidence type="ECO:0000256" key="1">
    <source>
        <dbReference type="ARBA" id="ARBA00010088"/>
    </source>
</evidence>
<dbReference type="SUPFAM" id="SSF53474">
    <property type="entry name" value="alpha/beta-Hydrolases"/>
    <property type="match status" value="1"/>
</dbReference>
<organism evidence="4 5">
    <name type="scientific">Halomarina rubra</name>
    <dbReference type="NCBI Taxonomy" id="2071873"/>
    <lineage>
        <taxon>Archaea</taxon>
        <taxon>Methanobacteriati</taxon>
        <taxon>Methanobacteriota</taxon>
        <taxon>Stenosarchaea group</taxon>
        <taxon>Halobacteria</taxon>
        <taxon>Halobacteriales</taxon>
        <taxon>Natronomonadaceae</taxon>
        <taxon>Halomarina</taxon>
    </lineage>
</organism>
<comment type="similarity">
    <text evidence="1">Belongs to the peptidase S33 family.</text>
</comment>
<dbReference type="Gene3D" id="3.40.50.1820">
    <property type="entry name" value="alpha/beta hydrolase"/>
    <property type="match status" value="1"/>
</dbReference>
<dbReference type="PRINTS" id="PR00793">
    <property type="entry name" value="PROAMNOPTASE"/>
</dbReference>
<keyword evidence="2 4" id="KW-0378">Hydrolase</keyword>
<gene>
    <name evidence="4" type="ORF">ACFSBT_13735</name>
</gene>
<evidence type="ECO:0000259" key="3">
    <source>
        <dbReference type="Pfam" id="PF00561"/>
    </source>
</evidence>
<reference evidence="4 5" key="1">
    <citation type="journal article" date="2019" name="Int. J. Syst. Evol. Microbiol.">
        <title>The Global Catalogue of Microorganisms (GCM) 10K type strain sequencing project: providing services to taxonomists for standard genome sequencing and annotation.</title>
        <authorList>
            <consortium name="The Broad Institute Genomics Platform"/>
            <consortium name="The Broad Institute Genome Sequencing Center for Infectious Disease"/>
            <person name="Wu L."/>
            <person name="Ma J."/>
        </authorList>
    </citation>
    <scope>NUCLEOTIDE SEQUENCE [LARGE SCALE GENOMIC DNA]</scope>
    <source>
        <strain evidence="4 5">CGMCC 1.12563</strain>
    </source>
</reference>
<dbReference type="PANTHER" id="PTHR43798">
    <property type="entry name" value="MONOACYLGLYCEROL LIPASE"/>
    <property type="match status" value="1"/>
</dbReference>
<dbReference type="PANTHER" id="PTHR43798:SF33">
    <property type="entry name" value="HYDROLASE, PUTATIVE (AFU_ORTHOLOGUE AFUA_2G14860)-RELATED"/>
    <property type="match status" value="1"/>
</dbReference>
<name>A0ABD6AYH7_9EURY</name>
<dbReference type="InterPro" id="IPR000073">
    <property type="entry name" value="AB_hydrolase_1"/>
</dbReference>
<dbReference type="InterPro" id="IPR050266">
    <property type="entry name" value="AB_hydrolase_sf"/>
</dbReference>
<dbReference type="Pfam" id="PF00561">
    <property type="entry name" value="Abhydrolase_1"/>
    <property type="match status" value="1"/>
</dbReference>
<dbReference type="Proteomes" id="UP001597187">
    <property type="component" value="Unassembled WGS sequence"/>
</dbReference>
<dbReference type="RefSeq" id="WP_250874308.1">
    <property type="nucleotide sequence ID" value="NZ_JALXFV010000007.1"/>
</dbReference>
<protein>
    <submittedName>
        <fullName evidence="4">Alpha/beta fold hydrolase</fullName>
    </submittedName>
</protein>
<dbReference type="AlphaFoldDB" id="A0ABD6AYH7"/>
<accession>A0ABD6AYH7</accession>
<dbReference type="InterPro" id="IPR029058">
    <property type="entry name" value="AB_hydrolase_fold"/>
</dbReference>
<keyword evidence="5" id="KW-1185">Reference proteome</keyword>
<dbReference type="EMBL" id="JBHUDC010000007">
    <property type="protein sequence ID" value="MFD1514338.1"/>
    <property type="molecule type" value="Genomic_DNA"/>
</dbReference>
<dbReference type="PRINTS" id="PR00111">
    <property type="entry name" value="ABHYDROLASE"/>
</dbReference>